<evidence type="ECO:0000313" key="2">
    <source>
        <dbReference type="Proteomes" id="UP000287651"/>
    </source>
</evidence>
<protein>
    <submittedName>
        <fullName evidence="1">Uncharacterized protein</fullName>
    </submittedName>
</protein>
<dbReference type="Proteomes" id="UP000287651">
    <property type="component" value="Unassembled WGS sequence"/>
</dbReference>
<gene>
    <name evidence="1" type="ORF">B296_00033301</name>
</gene>
<dbReference type="EMBL" id="AMZH03016723">
    <property type="protein sequence ID" value="RRT44060.1"/>
    <property type="molecule type" value="Genomic_DNA"/>
</dbReference>
<organism evidence="1 2">
    <name type="scientific">Ensete ventricosum</name>
    <name type="common">Abyssinian banana</name>
    <name type="synonym">Musa ensete</name>
    <dbReference type="NCBI Taxonomy" id="4639"/>
    <lineage>
        <taxon>Eukaryota</taxon>
        <taxon>Viridiplantae</taxon>
        <taxon>Streptophyta</taxon>
        <taxon>Embryophyta</taxon>
        <taxon>Tracheophyta</taxon>
        <taxon>Spermatophyta</taxon>
        <taxon>Magnoliopsida</taxon>
        <taxon>Liliopsida</taxon>
        <taxon>Zingiberales</taxon>
        <taxon>Musaceae</taxon>
        <taxon>Ensete</taxon>
    </lineage>
</organism>
<sequence length="68" mass="8076">MDYPMGSHMSMVWRKNMMVINIAQSYVQSRVSIDFSSTVSKFQNTSHSQCISPWEVIRAWFREKTRRS</sequence>
<name>A0A426XXH7_ENSVE</name>
<proteinExistence type="predicted"/>
<comment type="caution">
    <text evidence="1">The sequence shown here is derived from an EMBL/GenBank/DDBJ whole genome shotgun (WGS) entry which is preliminary data.</text>
</comment>
<accession>A0A426XXH7</accession>
<reference evidence="1 2" key="1">
    <citation type="journal article" date="2014" name="Agronomy (Basel)">
        <title>A Draft Genome Sequence for Ensete ventricosum, the Drought-Tolerant Tree Against Hunger.</title>
        <authorList>
            <person name="Harrison J."/>
            <person name="Moore K.A."/>
            <person name="Paszkiewicz K."/>
            <person name="Jones T."/>
            <person name="Grant M."/>
            <person name="Ambacheew D."/>
            <person name="Muzemil S."/>
            <person name="Studholme D.J."/>
        </authorList>
    </citation>
    <scope>NUCLEOTIDE SEQUENCE [LARGE SCALE GENOMIC DNA]</scope>
</reference>
<dbReference type="AlphaFoldDB" id="A0A426XXH7"/>
<evidence type="ECO:0000313" key="1">
    <source>
        <dbReference type="EMBL" id="RRT44060.1"/>
    </source>
</evidence>